<comment type="caution">
    <text evidence="1">The sequence shown here is derived from an EMBL/GenBank/DDBJ whole genome shotgun (WGS) entry which is preliminary data.</text>
</comment>
<dbReference type="OrthoDB" id="4246289at2"/>
<evidence type="ECO:0008006" key="3">
    <source>
        <dbReference type="Google" id="ProtNLM"/>
    </source>
</evidence>
<dbReference type="Gene3D" id="3.40.50.10580">
    <property type="entry name" value="ATPase, V1 complex, subunit F"/>
    <property type="match status" value="1"/>
</dbReference>
<keyword evidence="2" id="KW-1185">Reference proteome</keyword>
<accession>A0A4R0I3L0</accession>
<dbReference type="SUPFAM" id="SSF159468">
    <property type="entry name" value="AtpF-like"/>
    <property type="match status" value="1"/>
</dbReference>
<evidence type="ECO:0000313" key="2">
    <source>
        <dbReference type="Proteomes" id="UP000292695"/>
    </source>
</evidence>
<protein>
    <recommendedName>
        <fullName evidence="3">ATPase</fullName>
    </recommendedName>
</protein>
<reference evidence="1 2" key="1">
    <citation type="submission" date="2019-02" db="EMBL/GenBank/DDBJ databases">
        <title>Kribbella capetownensis sp. nov. and Kribbella speibonae sp. nov., isolated from soil.</title>
        <authorList>
            <person name="Curtis S.M."/>
            <person name="Norton I."/>
            <person name="Everest G.J."/>
            <person name="Meyers P.R."/>
        </authorList>
    </citation>
    <scope>NUCLEOTIDE SEQUENCE [LARGE SCALE GENOMIC DNA]</scope>
    <source>
        <strain evidence="1 2">DSM 27082</strain>
    </source>
</reference>
<proteinExistence type="predicted"/>
<dbReference type="Proteomes" id="UP000292695">
    <property type="component" value="Unassembled WGS sequence"/>
</dbReference>
<name>A0A4R0I3L0_9ACTN</name>
<dbReference type="GO" id="GO:0046961">
    <property type="term" value="F:proton-transporting ATPase activity, rotational mechanism"/>
    <property type="evidence" value="ECO:0007669"/>
    <property type="project" value="InterPro"/>
</dbReference>
<dbReference type="RefSeq" id="WP_131295403.1">
    <property type="nucleotide sequence ID" value="NZ_SJKA01000019.1"/>
</dbReference>
<dbReference type="AlphaFoldDB" id="A0A4R0I3L0"/>
<gene>
    <name evidence="1" type="ORF">E0H50_35565</name>
</gene>
<dbReference type="EMBL" id="SJKA01000019">
    <property type="protein sequence ID" value="TCC21603.1"/>
    <property type="molecule type" value="Genomic_DNA"/>
</dbReference>
<evidence type="ECO:0000313" key="1">
    <source>
        <dbReference type="EMBL" id="TCC21603.1"/>
    </source>
</evidence>
<dbReference type="InterPro" id="IPR036906">
    <property type="entry name" value="ATPase_V1_fsu_sf"/>
</dbReference>
<sequence>MTKVAVLGEPIRTAGYGLAGITLLAATTAEEVRRQWRELPADVGIVLLTPAAAEALGPLDISQVLTVVLPP</sequence>
<organism evidence="1 2">
    <name type="scientific">Kribbella sindirgiensis</name>
    <dbReference type="NCBI Taxonomy" id="1124744"/>
    <lineage>
        <taxon>Bacteria</taxon>
        <taxon>Bacillati</taxon>
        <taxon>Actinomycetota</taxon>
        <taxon>Actinomycetes</taxon>
        <taxon>Propionibacteriales</taxon>
        <taxon>Kribbellaceae</taxon>
        <taxon>Kribbella</taxon>
    </lineage>
</organism>